<dbReference type="GeneID" id="94196307"/>
<proteinExistence type="predicted"/>
<organism evidence="1 2">
    <name type="scientific">Babesia caballi</name>
    <dbReference type="NCBI Taxonomy" id="5871"/>
    <lineage>
        <taxon>Eukaryota</taxon>
        <taxon>Sar</taxon>
        <taxon>Alveolata</taxon>
        <taxon>Apicomplexa</taxon>
        <taxon>Aconoidasida</taxon>
        <taxon>Piroplasmida</taxon>
        <taxon>Babesiidae</taxon>
        <taxon>Babesia</taxon>
    </lineage>
</organism>
<dbReference type="EMBL" id="BPLF01000003">
    <property type="protein sequence ID" value="GIX64826.1"/>
    <property type="molecule type" value="Genomic_DNA"/>
</dbReference>
<name>A0AAV4M0B6_BABCB</name>
<evidence type="ECO:0000313" key="1">
    <source>
        <dbReference type="EMBL" id="GIX64826.1"/>
    </source>
</evidence>
<dbReference type="Proteomes" id="UP001497744">
    <property type="component" value="Unassembled WGS sequence"/>
</dbReference>
<comment type="caution">
    <text evidence="1">The sequence shown here is derived from an EMBL/GenBank/DDBJ whole genome shotgun (WGS) entry which is preliminary data.</text>
</comment>
<keyword evidence="2" id="KW-1185">Reference proteome</keyword>
<protein>
    <submittedName>
        <fullName evidence="1">Signal peptide containing protein</fullName>
    </submittedName>
</protein>
<accession>A0AAV4M0B6</accession>
<gene>
    <name evidence="1" type="ORF">BcabD6B2_42610</name>
</gene>
<dbReference type="RefSeq" id="XP_067716895.1">
    <property type="nucleotide sequence ID" value="XM_067860794.1"/>
</dbReference>
<reference evidence="1 2" key="1">
    <citation type="submission" date="2021-06" db="EMBL/GenBank/DDBJ databases">
        <title>Genome sequence of Babesia caballi.</title>
        <authorList>
            <person name="Yamagishi J."/>
            <person name="Kidaka T."/>
            <person name="Ochi A."/>
        </authorList>
    </citation>
    <scope>NUCLEOTIDE SEQUENCE [LARGE SCALE GENOMIC DNA]</scope>
    <source>
        <strain evidence="1">USDA-D6B2</strain>
    </source>
</reference>
<evidence type="ECO:0000313" key="2">
    <source>
        <dbReference type="Proteomes" id="UP001497744"/>
    </source>
</evidence>
<sequence>MPNVTLGCVAAFFAGACVLGCSGVSPAAALTLAGGARPIAVFRRTGRLAFSAIELAKVFGRLADPSPIGSVLATPSSRLGGVDSRGQRKWRGLFLREDEQLDRVQFAKRLGAAQLEWPTYYVANRQPPFLVPEKQRHKFKLKGYLGHVVIDQHRAEDAKDGPLADFGRTLKSIARQPLDRGAVDSVFMALSHEEERLAVNHILAFIKYRSPLLQMVNWEAFLASLPVGPEDIPI</sequence>
<dbReference type="AlphaFoldDB" id="A0AAV4M0B6"/>